<feature type="domain" description="Tyrosine specific protein phosphatases" evidence="3">
    <location>
        <begin position="141"/>
        <end position="210"/>
    </location>
</feature>
<dbReference type="InterPro" id="IPR051029">
    <property type="entry name" value="mRNA_Capping_Enz/RNA_Phosphat"/>
</dbReference>
<dbReference type="InterPro" id="IPR020422">
    <property type="entry name" value="TYR_PHOSPHATASE_DUAL_dom"/>
</dbReference>
<dbReference type="InterPro" id="IPR000340">
    <property type="entry name" value="Dual-sp_phosphatase_cat-dom"/>
</dbReference>
<dbReference type="InterPro" id="IPR016130">
    <property type="entry name" value="Tyr_Pase_AS"/>
</dbReference>
<dbReference type="Pfam" id="PF00782">
    <property type="entry name" value="DSPc"/>
    <property type="match status" value="1"/>
</dbReference>
<dbReference type="InterPro" id="IPR029021">
    <property type="entry name" value="Prot-tyrosine_phosphatase-like"/>
</dbReference>
<keyword evidence="4" id="KW-1185">Reference proteome</keyword>
<dbReference type="GO" id="GO:0004721">
    <property type="term" value="F:phosphoprotein phosphatase activity"/>
    <property type="evidence" value="ECO:0007669"/>
    <property type="project" value="UniProtKB-KW"/>
</dbReference>
<dbReference type="WBParaSite" id="PgR001X_g276_t02">
    <property type="protein sequence ID" value="PgR001X_g276_t02"/>
    <property type="gene ID" value="PgR001X_g276"/>
</dbReference>
<evidence type="ECO:0000313" key="5">
    <source>
        <dbReference type="WBParaSite" id="PgR001X_g276_t02"/>
    </source>
</evidence>
<evidence type="ECO:0000313" key="4">
    <source>
        <dbReference type="Proteomes" id="UP000887569"/>
    </source>
</evidence>
<organism evidence="4 5">
    <name type="scientific">Parascaris univalens</name>
    <name type="common">Nematode worm</name>
    <dbReference type="NCBI Taxonomy" id="6257"/>
    <lineage>
        <taxon>Eukaryota</taxon>
        <taxon>Metazoa</taxon>
        <taxon>Ecdysozoa</taxon>
        <taxon>Nematoda</taxon>
        <taxon>Chromadorea</taxon>
        <taxon>Rhabditida</taxon>
        <taxon>Spirurina</taxon>
        <taxon>Ascaridomorpha</taxon>
        <taxon>Ascaridoidea</taxon>
        <taxon>Ascarididae</taxon>
        <taxon>Parascaris</taxon>
    </lineage>
</organism>
<dbReference type="PANTHER" id="PTHR10367">
    <property type="entry name" value="MRNA-CAPPING ENZYME"/>
    <property type="match status" value="1"/>
</dbReference>
<dbReference type="InterPro" id="IPR000387">
    <property type="entry name" value="Tyr_Pase_dom"/>
</dbReference>
<reference evidence="5" key="1">
    <citation type="submission" date="2022-11" db="UniProtKB">
        <authorList>
            <consortium name="WormBaseParasite"/>
        </authorList>
    </citation>
    <scope>IDENTIFICATION</scope>
</reference>
<dbReference type="PROSITE" id="PS00383">
    <property type="entry name" value="TYR_PHOSPHATASE_1"/>
    <property type="match status" value="1"/>
</dbReference>
<evidence type="ECO:0000256" key="2">
    <source>
        <dbReference type="ARBA" id="ARBA00022912"/>
    </source>
</evidence>
<accession>A0A915A5S8</accession>
<name>A0A915A5S8_PARUN</name>
<keyword evidence="2" id="KW-0904">Protein phosphatase</keyword>
<evidence type="ECO:0000256" key="1">
    <source>
        <dbReference type="ARBA" id="ARBA00022801"/>
    </source>
</evidence>
<dbReference type="Gene3D" id="3.90.190.10">
    <property type="entry name" value="Protein tyrosine phosphatase superfamily"/>
    <property type="match status" value="1"/>
</dbReference>
<sequence length="224" mass="25513">SVWVRFGIIETRFMMETIGKASNDRNVCRNNGPNARKLPDRWLDYDPVGKPVKGTRFVPFKTPLSTDFFTNRGKDFGSDDVFDVKALLGYASAHGKEIGLVIDLTATEKYYDPCEWTDRGIEYVKIRCSGHSAHTQTDGVRHFFDVVTAYLNRNANNDKLVGVHCTHGVNRTGYLICRYLIEVEGWAASAAIKQFEYCRGYRIEREEYLTSLYGGCEQRLLIAD</sequence>
<dbReference type="SMART" id="SM00195">
    <property type="entry name" value="DSPc"/>
    <property type="match status" value="1"/>
</dbReference>
<keyword evidence="1" id="KW-0378">Hydrolase</keyword>
<dbReference type="GO" id="GO:0004651">
    <property type="term" value="F:polynucleotide 5'-phosphatase activity"/>
    <property type="evidence" value="ECO:0007669"/>
    <property type="project" value="TreeGrafter"/>
</dbReference>
<dbReference type="SUPFAM" id="SSF52799">
    <property type="entry name" value="(Phosphotyrosine protein) phosphatases II"/>
    <property type="match status" value="1"/>
</dbReference>
<dbReference type="PANTHER" id="PTHR10367:SF9">
    <property type="entry name" value="DUAL-SPECIFICITY PHOSPHATASE 11 (RNA_RNP COMPLEX 1-INTERACTING)"/>
    <property type="match status" value="1"/>
</dbReference>
<evidence type="ECO:0000259" key="3">
    <source>
        <dbReference type="PROSITE" id="PS50056"/>
    </source>
</evidence>
<proteinExistence type="predicted"/>
<protein>
    <submittedName>
        <fullName evidence="5">Tyrosine specific protein phosphatases domain-containing protein</fullName>
    </submittedName>
</protein>
<dbReference type="Proteomes" id="UP000887569">
    <property type="component" value="Unplaced"/>
</dbReference>
<dbReference type="PROSITE" id="PS50056">
    <property type="entry name" value="TYR_PHOSPHATASE_2"/>
    <property type="match status" value="1"/>
</dbReference>
<dbReference type="AlphaFoldDB" id="A0A915A5S8"/>